<dbReference type="SUPFAM" id="SSF58064">
    <property type="entry name" value="Influenza hemagglutinin (stalk)"/>
    <property type="match status" value="1"/>
</dbReference>
<dbReference type="Pfam" id="PF00509">
    <property type="entry name" value="Hemagglutinin"/>
    <property type="match status" value="1"/>
</dbReference>
<evidence type="ECO:0000256" key="19">
    <source>
        <dbReference type="ARBA" id="ARBA00023139"/>
    </source>
</evidence>
<keyword evidence="26" id="KW-0732">Signal</keyword>
<keyword evidence="21 26" id="KW-0325">Glycoprotein</keyword>
<evidence type="ECO:0000256" key="12">
    <source>
        <dbReference type="ARBA" id="ARBA00022804"/>
    </source>
</evidence>
<dbReference type="GO" id="GO:0039654">
    <property type="term" value="P:fusion of virus membrane with host endosome membrane"/>
    <property type="evidence" value="ECO:0007669"/>
    <property type="project" value="UniProtKB-UniRule"/>
</dbReference>
<evidence type="ECO:0000256" key="14">
    <source>
        <dbReference type="ARBA" id="ARBA00022870"/>
    </source>
</evidence>
<dbReference type="GO" id="GO:0046789">
    <property type="term" value="F:host cell surface receptor binding"/>
    <property type="evidence" value="ECO:0007669"/>
    <property type="project" value="UniProtKB-UniRule"/>
</dbReference>
<sequence>MKTIIAFSCILCLIFAQKLPESDNSMATLCLGHHAVPNGTLVKTITDDQIEVTNATELVQSSSTGRICNSPHQILDGKNCTLIDALLGDPHCDDFQNKEWDLFVERSTAYSNCYPYYVPDYATLRSLVASSGNLEFTQESFNWTGVAQDGSSYACRRGSVNSFFSRLNWLYNLNYKYPEQNVTMPNNDKFDKLYIWGVHHPGTDKDQTSLYAQAPGRVIVSTKRSQQTVIPNIGSRPWVRGVSSIISIYWTIVKPGDMLLINSTGNLIAPRGYFKIQSGKSSIMRSDAHIDECNSECITPNGSISNDKPFQNVNKITYGACPRYVKQNTLKLATGMRNVPEKQTRGIFGAIAGFIENGWEGMVDGWYGFRHQNYEGTGQAADLKSTQAAINQITGKLNRVIKKTNEKFHQIEKEFSEVEGRIQDLEKYVEDTKIDLWSYNAELLVALENQHTIDLTDSEMSKLFERTRRQLRENAEDMGNGCFKIYHKCDNACIGSIRNGTYDHDIYRNEALNNRFQIKGVQLKSGYKDWILWISFAISCFLLCVVLLGFIMWACQKGNIRCNICI</sequence>
<evidence type="ECO:0000256" key="23">
    <source>
        <dbReference type="ARBA" id="ARBA00023288"/>
    </source>
</evidence>
<keyword evidence="9 26" id="KW-0945">Host-virus interaction</keyword>
<evidence type="ECO:0000256" key="6">
    <source>
        <dbReference type="ARBA" id="ARBA00022511"/>
    </source>
</evidence>
<dbReference type="InterPro" id="IPR000149">
    <property type="entry name" value="Hemagglutn_influenz_A"/>
</dbReference>
<evidence type="ECO:0000256" key="2">
    <source>
        <dbReference type="ARBA" id="ARBA00006321"/>
    </source>
</evidence>
<feature type="lipid moiety-binding region" description="S-palmitoyl cysteine; by host" evidence="26">
    <location>
        <position position="555"/>
    </location>
</feature>
<feature type="disulfide bond" evidence="26">
    <location>
        <begin position="80"/>
        <end position="92"/>
    </location>
</feature>
<keyword evidence="20 26" id="KW-1015">Disulfide bond</keyword>
<dbReference type="Gene3D" id="3.90.209.20">
    <property type="match status" value="1"/>
</dbReference>
<evidence type="ECO:0000256" key="18">
    <source>
        <dbReference type="ARBA" id="ARBA00023136"/>
    </source>
</evidence>
<dbReference type="GO" id="GO:0046761">
    <property type="term" value="P:viral budding from plasma membrane"/>
    <property type="evidence" value="ECO:0007669"/>
    <property type="project" value="UniProtKB-UniRule"/>
</dbReference>
<keyword evidence="14 26" id="KW-1043">Host membrane</keyword>
<keyword evidence="12 26" id="KW-1161">Viral attachment to host cell</keyword>
<dbReference type="SUPFAM" id="SSF49818">
    <property type="entry name" value="Viral protein domain"/>
    <property type="match status" value="1"/>
</dbReference>
<comment type="function">
    <text evidence="26">Binds to sialic acid-containing receptors on the cell surface, bringing about the attachment of the virus particle to the cell. This attachment induces virion internalization either through clathrin-dependent endocytosis or through clathrin- and caveolin-independent pathway. Plays a major role in the determination of host range restriction and virulence. Class I viral fusion protein. Responsible for penetration of the virus into the cell cytoplasm by mediating the fusion of the membrane of the endocytosed virus particle with the endosomal membrane. Low pH in endosomes induces an irreversible conformational change in HA2, releasing the fusion hydrophobic peptide. Several trimers are required to form a competent fusion pore.</text>
</comment>
<dbReference type="GO" id="GO:0019062">
    <property type="term" value="P:virion attachment to host cell"/>
    <property type="evidence" value="ECO:0007669"/>
    <property type="project" value="UniProtKB-KW"/>
</dbReference>
<keyword evidence="4 26" id="KW-1168">Fusion of virus membrane with host membrane</keyword>
<keyword evidence="7 26" id="KW-0348">Hemagglutinin</keyword>
<dbReference type="PRINTS" id="PR00329">
    <property type="entry name" value="HEMAGGLUTN12"/>
</dbReference>
<comment type="PTM">
    <text evidence="26">Palmitoylated.</text>
</comment>
<dbReference type="InterPro" id="IPR013828">
    <property type="entry name" value="Hemagglutn_HA1_a/b_dom_sf"/>
</dbReference>
<keyword evidence="24 26" id="KW-1160">Virus entry into host cell</keyword>
<keyword evidence="18 26" id="KW-0472">Membrane</keyword>
<evidence type="ECO:0000256" key="17">
    <source>
        <dbReference type="ARBA" id="ARBA00022989"/>
    </source>
</evidence>
<evidence type="ECO:0000256" key="13">
    <source>
        <dbReference type="ARBA" id="ARBA00022844"/>
    </source>
</evidence>
<evidence type="ECO:0000256" key="9">
    <source>
        <dbReference type="ARBA" id="ARBA00022581"/>
    </source>
</evidence>
<keyword evidence="22 26" id="KW-1167">Clathrin- and caveolin-independent endocytosis of virus by host</keyword>
<keyword evidence="6 26" id="KW-1032">Host cell membrane</keyword>
<dbReference type="GO" id="GO:0019031">
    <property type="term" value="C:viral envelope"/>
    <property type="evidence" value="ECO:0007669"/>
    <property type="project" value="UniProtKB-UniRule"/>
</dbReference>
<keyword evidence="10 26" id="KW-1162">Viral penetration into host cytoplasm</keyword>
<keyword evidence="5 26" id="KW-1170">Fusion of virus membrane with host endosomal membrane</keyword>
<keyword evidence="8 26" id="KW-1165">Clathrin-mediated endocytosis of virus by host</keyword>
<reference evidence="28" key="1">
    <citation type="submission" date="2014-09" db="EMBL/GenBank/DDBJ databases">
        <authorList>
            <consortium name="USDA Swine Influenza Surveillance"/>
            <person name="Culhane M."/>
        </authorList>
    </citation>
    <scope>NUCLEOTIDE SEQUENCE</scope>
    <source>
        <strain evidence="28">A/swine/Illinois/A01503899/2014</strain>
    </source>
</reference>
<keyword evidence="19 26" id="KW-0564">Palmitate</keyword>
<evidence type="ECO:0000256" key="25">
    <source>
        <dbReference type="ARBA" id="ARBA00059860"/>
    </source>
</evidence>
<evidence type="ECO:0000256" key="10">
    <source>
        <dbReference type="ARBA" id="ARBA00022595"/>
    </source>
</evidence>
<evidence type="ECO:0000256" key="24">
    <source>
        <dbReference type="ARBA" id="ARBA00023296"/>
    </source>
</evidence>
<comment type="subcellular location">
    <subcellularLocation>
        <location evidence="1 26">Host apical cell membrane</location>
        <topology evidence="1 26">Single-pass type I membrane protein</topology>
    </subcellularLocation>
    <subcellularLocation>
        <location evidence="26">Virion membrane</location>
        <topology evidence="26">Single-pass type I membrane protein</topology>
    </subcellularLocation>
    <text evidence="26">Targeted to the apical plasma membrane in epithelial polarized cells through a signal present in the transmembrane domain. Associated with glycosphingolipid- and cholesterol-enriched detergent-resistant lipid rafts.</text>
</comment>
<keyword evidence="23 26" id="KW-0449">Lipoprotein</keyword>
<evidence type="ECO:0000313" key="28">
    <source>
        <dbReference type="EMBL" id="AIT92733.1"/>
    </source>
</evidence>
<evidence type="ECO:0000256" key="5">
    <source>
        <dbReference type="ARBA" id="ARBA00022510"/>
    </source>
</evidence>
<evidence type="ECO:0000256" key="21">
    <source>
        <dbReference type="ARBA" id="ARBA00023180"/>
    </source>
</evidence>
<gene>
    <name evidence="26 28" type="primary">HA</name>
</gene>
<evidence type="ECO:0000256" key="20">
    <source>
        <dbReference type="ARBA" id="ARBA00023157"/>
    </source>
</evidence>
<dbReference type="GO" id="GO:0055036">
    <property type="term" value="C:virion membrane"/>
    <property type="evidence" value="ECO:0007669"/>
    <property type="project" value="UniProtKB-SubCell"/>
</dbReference>
<keyword evidence="13 26" id="KW-0946">Virion</keyword>
<dbReference type="FunFam" id="3.90.209.20:FF:000001">
    <property type="entry name" value="Hemagglutinin"/>
    <property type="match status" value="1"/>
</dbReference>
<comment type="similarity">
    <text evidence="2 26 27">Belongs to the influenza viruses hemagglutinin family.</text>
</comment>
<dbReference type="GO" id="GO:0016020">
    <property type="term" value="C:membrane"/>
    <property type="evidence" value="ECO:0007669"/>
    <property type="project" value="UniProtKB-UniRule"/>
</dbReference>
<keyword evidence="16 26" id="KW-1164">Virus endocytosis by host</keyword>
<organism evidence="28">
    <name type="scientific">Influenza A virus</name>
    <name type="common">A/swine/Illinois/A01503899/2014(H3N2)</name>
    <dbReference type="NCBI Taxonomy" id="1547860"/>
    <lineage>
        <taxon>Viruses</taxon>
        <taxon>Riboviria</taxon>
        <taxon>Orthornavirae</taxon>
        <taxon>Negarnaviricota</taxon>
        <taxon>Polyploviricotina</taxon>
        <taxon>Insthoviricetes</taxon>
        <taxon>Articulavirales</taxon>
        <taxon>Orthomyxoviridae</taxon>
        <taxon>Alphainfluenzavirus</taxon>
        <taxon>Alphainfluenzavirus influenzae</taxon>
        <taxon>Influenza A virus</taxon>
    </lineage>
</organism>
<dbReference type="FunFam" id="3.90.20.10:FF:000001">
    <property type="entry name" value="Hemagglutinin"/>
    <property type="match status" value="1"/>
</dbReference>
<feature type="site" description="Cleavage; by host" evidence="26">
    <location>
        <begin position="345"/>
        <end position="346"/>
    </location>
</feature>
<comment type="subunit">
    <text evidence="3 26 27">Homotrimer of disulfide-linked HA1-HA2.</text>
</comment>
<feature type="lipid moiety-binding region" description="S-palmitoyl cysteine; by host" evidence="26">
    <location>
        <position position="565"/>
    </location>
</feature>
<feature type="lipid moiety-binding region" description="S-palmitoyl cysteine; by host" evidence="26">
    <location>
        <position position="562"/>
    </location>
</feature>
<keyword evidence="11 26" id="KW-0812">Transmembrane</keyword>
<dbReference type="Gene3D" id="3.90.20.10">
    <property type="match status" value="1"/>
</dbReference>
<proteinExistence type="inferred from homology"/>
<dbReference type="GO" id="GO:0020002">
    <property type="term" value="C:host cell plasma membrane"/>
    <property type="evidence" value="ECO:0007669"/>
    <property type="project" value="UniProtKB-SubCell"/>
</dbReference>
<dbReference type="PRINTS" id="PR00330">
    <property type="entry name" value="HEMAGGLUTN1"/>
</dbReference>
<evidence type="ECO:0000256" key="7">
    <source>
        <dbReference type="ARBA" id="ARBA00022546"/>
    </source>
</evidence>
<comment type="caution">
    <text evidence="26">Lacks conserved residue(s) required for the propagation of feature annotation.</text>
</comment>
<evidence type="ECO:0000256" key="22">
    <source>
        <dbReference type="ARBA" id="ARBA00023261"/>
    </source>
</evidence>
<dbReference type="GO" id="GO:0075512">
    <property type="term" value="P:clathrin-dependent endocytosis of virus by host cell"/>
    <property type="evidence" value="ECO:0007669"/>
    <property type="project" value="UniProtKB-UniRule"/>
</dbReference>
<accession>A0A097KJ64</accession>
<evidence type="ECO:0000256" key="1">
    <source>
        <dbReference type="ARBA" id="ARBA00004310"/>
    </source>
</evidence>
<keyword evidence="15 26" id="KW-0261">Viral envelope protein</keyword>
<name>A0A097KJ64_9INFA</name>
<comment type="PTM">
    <text evidence="26">In natural infection, inactive HA is matured into HA1 and HA2 outside the cell by one or more trypsin-like, arginine-specific endoprotease secreted by the bronchial epithelial cells. One identified protease that may be involved in this process is secreted in lungs by club cells.</text>
</comment>
<evidence type="ECO:0000256" key="11">
    <source>
        <dbReference type="ARBA" id="ARBA00022692"/>
    </source>
</evidence>
<comment type="function">
    <text evidence="25 27">Binds to sialic acid-containing receptors on the cell surface, bringing about the attachment of the virus particle to the cell. This attachment induces virion internalization of about two third of the virus particles through clathrin-dependent endocytosis and about one third through a clathrin- and caveolin-independent pathway. Plays a major role in the determination of host range restriction and virulence. Class I viral fusion protein. Responsible for penetration of the virus into the cell cytoplasm by mediating the fusion of the membrane of the endocytosed virus particle with the endosomal membrane. Low pH in endosomes induces an irreversible conformational change in HA2, releasing the fusion hydrophobic peptide. Several trimers are required to form a competent fusion pore.</text>
</comment>
<dbReference type="InterPro" id="IPR008980">
    <property type="entry name" value="Capsid_hemagglutn"/>
</dbReference>
<dbReference type="HAMAP" id="MF_04072">
    <property type="entry name" value="INFV_HEMA"/>
    <property type="match status" value="1"/>
</dbReference>
<evidence type="ECO:0000256" key="26">
    <source>
        <dbReference type="HAMAP-Rule" id="MF_04072"/>
    </source>
</evidence>
<evidence type="ECO:0000256" key="4">
    <source>
        <dbReference type="ARBA" id="ARBA00022506"/>
    </source>
</evidence>
<feature type="transmembrane region" description="Helical" evidence="26">
    <location>
        <begin position="530"/>
        <end position="554"/>
    </location>
</feature>
<evidence type="ECO:0000256" key="27">
    <source>
        <dbReference type="RuleBase" id="RU003324"/>
    </source>
</evidence>
<evidence type="ECO:0000256" key="3">
    <source>
        <dbReference type="ARBA" id="ARBA00011292"/>
    </source>
</evidence>
<feature type="disulfide bond" evidence="26">
    <location>
        <begin position="297"/>
        <end position="321"/>
    </location>
</feature>
<protein>
    <recommendedName>
        <fullName evidence="26">Hemagglutinin</fullName>
    </recommendedName>
    <component>
        <recommendedName>
            <fullName evidence="26">Hemagglutinin HA1 chain</fullName>
        </recommendedName>
    </component>
    <component>
        <recommendedName>
            <fullName evidence="26">Hemagglutinin HA2 chain</fullName>
        </recommendedName>
    </component>
</protein>
<evidence type="ECO:0000256" key="8">
    <source>
        <dbReference type="ARBA" id="ARBA00022570"/>
    </source>
</evidence>
<evidence type="ECO:0000256" key="16">
    <source>
        <dbReference type="ARBA" id="ARBA00022890"/>
    </source>
</evidence>
<dbReference type="InterPro" id="IPR001364">
    <property type="entry name" value="Hemagglutn_influenz_A/B"/>
</dbReference>
<evidence type="ECO:0000256" key="15">
    <source>
        <dbReference type="ARBA" id="ARBA00022879"/>
    </source>
</evidence>
<feature type="disulfide bond" evidence="26">
    <location>
        <begin position="489"/>
        <end position="493"/>
    </location>
</feature>
<dbReference type="GO" id="GO:0019064">
    <property type="term" value="P:fusion of virus membrane with host plasma membrane"/>
    <property type="evidence" value="ECO:0007669"/>
    <property type="project" value="InterPro"/>
</dbReference>
<dbReference type="EMBL" id="KM593172">
    <property type="protein sequence ID" value="AIT92733.1"/>
    <property type="molecule type" value="Viral_cRNA"/>
</dbReference>
<keyword evidence="17 26" id="KW-1133">Transmembrane helix</keyword>